<evidence type="ECO:0000256" key="6">
    <source>
        <dbReference type="ARBA" id="ARBA00047662"/>
    </source>
</evidence>
<comment type="catalytic activity">
    <reaction evidence="6">
        <text>1-dodecanoylglycerol + H2O = dodecanoate + glycerol + H(+)</text>
        <dbReference type="Rhea" id="RHEA:44316"/>
        <dbReference type="ChEBI" id="CHEBI:15377"/>
        <dbReference type="ChEBI" id="CHEBI:15378"/>
        <dbReference type="ChEBI" id="CHEBI:17754"/>
        <dbReference type="ChEBI" id="CHEBI:18262"/>
        <dbReference type="ChEBI" id="CHEBI:75539"/>
    </reaction>
</comment>
<feature type="domain" description="AB hydrolase-1" evidence="9">
    <location>
        <begin position="4"/>
        <end position="87"/>
    </location>
</feature>
<evidence type="ECO:0000256" key="5">
    <source>
        <dbReference type="ARBA" id="ARBA00046308"/>
    </source>
</evidence>
<dbReference type="EMBL" id="CAJOBC010108233">
    <property type="protein sequence ID" value="CAF4513069.1"/>
    <property type="molecule type" value="Genomic_DNA"/>
</dbReference>
<evidence type="ECO:0000259" key="9">
    <source>
        <dbReference type="Pfam" id="PF00561"/>
    </source>
</evidence>
<keyword evidence="8" id="KW-1133">Transmembrane helix</keyword>
<comment type="caution">
    <text evidence="10">The sequence shown here is derived from an EMBL/GenBank/DDBJ whole genome shotgun (WGS) entry which is preliminary data.</text>
</comment>
<proteinExistence type="predicted"/>
<dbReference type="SUPFAM" id="SSF53474">
    <property type="entry name" value="alpha/beta-Hydrolases"/>
    <property type="match status" value="1"/>
</dbReference>
<name>A0A8S2XUB9_9BILA</name>
<dbReference type="GO" id="GO:0031966">
    <property type="term" value="C:mitochondrial membrane"/>
    <property type="evidence" value="ECO:0007669"/>
    <property type="project" value="UniProtKB-SubCell"/>
</dbReference>
<dbReference type="OrthoDB" id="6431331at2759"/>
<organism evidence="10 11">
    <name type="scientific">Didymodactylos carnosus</name>
    <dbReference type="NCBI Taxonomy" id="1234261"/>
    <lineage>
        <taxon>Eukaryota</taxon>
        <taxon>Metazoa</taxon>
        <taxon>Spiralia</taxon>
        <taxon>Gnathifera</taxon>
        <taxon>Rotifera</taxon>
        <taxon>Eurotatoria</taxon>
        <taxon>Bdelloidea</taxon>
        <taxon>Philodinida</taxon>
        <taxon>Philodinidae</taxon>
        <taxon>Didymodactylos</taxon>
    </lineage>
</organism>
<dbReference type="GO" id="GO:0047372">
    <property type="term" value="F:monoacylglycerol lipase activity"/>
    <property type="evidence" value="ECO:0007669"/>
    <property type="project" value="UniProtKB-EC"/>
</dbReference>
<dbReference type="GO" id="GO:0046464">
    <property type="term" value="P:acylglycerol catabolic process"/>
    <property type="evidence" value="ECO:0007669"/>
    <property type="project" value="TreeGrafter"/>
</dbReference>
<feature type="transmembrane region" description="Helical" evidence="8">
    <location>
        <begin position="44"/>
        <end position="65"/>
    </location>
</feature>
<evidence type="ECO:0000256" key="4">
    <source>
        <dbReference type="ARBA" id="ARBA00037874"/>
    </source>
</evidence>
<comment type="subcellular location">
    <subcellularLocation>
        <location evidence="3">Late endosome membrane</location>
        <topology evidence="3">Single-pass type II membrane protein</topology>
    </subcellularLocation>
    <subcellularLocation>
        <location evidence="4">Lysosome membrane</location>
        <topology evidence="4">Single-pass type II membrane protein</topology>
    </subcellularLocation>
    <subcellularLocation>
        <location evidence="5">Mitochondrion membrane</location>
        <topology evidence="5">Single-pass type II membrane protein</topology>
    </subcellularLocation>
</comment>
<evidence type="ECO:0000313" key="10">
    <source>
        <dbReference type="EMBL" id="CAF4513069.1"/>
    </source>
</evidence>
<comment type="catalytic activity">
    <reaction evidence="1">
        <text>Hydrolyzes glycerol monoesters of long-chain fatty acids.</text>
        <dbReference type="EC" id="3.1.1.23"/>
    </reaction>
</comment>
<reference evidence="10" key="1">
    <citation type="submission" date="2021-02" db="EMBL/GenBank/DDBJ databases">
        <authorList>
            <person name="Nowell W R."/>
        </authorList>
    </citation>
    <scope>NUCLEOTIDE SEQUENCE</scope>
</reference>
<sequence length="157" mass="17520">MPADYHYIALDLPGHGDTTGFKDDSYFVYKVVDVLKEFIHALDLVSPLCLIGISYGGAIASLFTAKYPQYVNRLAILAAPAGETCETEVFQTVRDGTYDILLPSTIEQLYTAIGLLSFKKINVPKQILNGYLDLRNRHIDEHSKGSFYVSRKNLIIS</sequence>
<evidence type="ECO:0000256" key="8">
    <source>
        <dbReference type="SAM" id="Phobius"/>
    </source>
</evidence>
<dbReference type="EC" id="3.1.1.23" evidence="2"/>
<evidence type="ECO:0000256" key="2">
    <source>
        <dbReference type="ARBA" id="ARBA00013254"/>
    </source>
</evidence>
<evidence type="ECO:0000313" key="11">
    <source>
        <dbReference type="Proteomes" id="UP000681722"/>
    </source>
</evidence>
<dbReference type="AlphaFoldDB" id="A0A8S2XUB9"/>
<dbReference type="PRINTS" id="PR00111">
    <property type="entry name" value="ABHYDROLASE"/>
</dbReference>
<evidence type="ECO:0000256" key="3">
    <source>
        <dbReference type="ARBA" id="ARBA00037797"/>
    </source>
</evidence>
<dbReference type="InterPro" id="IPR000073">
    <property type="entry name" value="AB_hydrolase_1"/>
</dbReference>
<comment type="function">
    <text evidence="7">Lipase that preferentially hydrolysis medium-chain saturated monoacylglycerols including 2-arachidonoylglycerol. Through 2-arachidonoylglycerol degradation may regulate endocannabinoid signaling pathways. Also has a lysophosphatidyl lipase activity with a preference for lysophosphatidylglycerol among other lysophospholipids. Also able to degrade bis(monoacylglycero)phosphate (BMP) and constitutes the major enzyme for BMP catabolism. BMP, also known as lysobisphosphatidic acid, is enriched in late endosomes and lysosomes and plays a key role in the formation of intraluminal vesicles and in lipid sorting.</text>
</comment>
<evidence type="ECO:0000256" key="1">
    <source>
        <dbReference type="ARBA" id="ARBA00001613"/>
    </source>
</evidence>
<accession>A0A8S2XUB9</accession>
<dbReference type="PANTHER" id="PTHR43798:SF5">
    <property type="entry name" value="MONOACYLGLYCEROL LIPASE ABHD6"/>
    <property type="match status" value="1"/>
</dbReference>
<dbReference type="Pfam" id="PF00561">
    <property type="entry name" value="Abhydrolase_1"/>
    <property type="match status" value="1"/>
</dbReference>
<protein>
    <recommendedName>
        <fullName evidence="2">acylglycerol lipase</fullName>
        <ecNumber evidence="2">3.1.1.23</ecNumber>
    </recommendedName>
</protein>
<dbReference type="GO" id="GO:0005765">
    <property type="term" value="C:lysosomal membrane"/>
    <property type="evidence" value="ECO:0007669"/>
    <property type="project" value="UniProtKB-SubCell"/>
</dbReference>
<dbReference type="Gene3D" id="3.40.50.1820">
    <property type="entry name" value="alpha/beta hydrolase"/>
    <property type="match status" value="1"/>
</dbReference>
<keyword evidence="8" id="KW-0472">Membrane</keyword>
<dbReference type="InterPro" id="IPR050266">
    <property type="entry name" value="AB_hydrolase_sf"/>
</dbReference>
<gene>
    <name evidence="10" type="ORF">SRO942_LOCUS45403</name>
</gene>
<dbReference type="InterPro" id="IPR029058">
    <property type="entry name" value="AB_hydrolase_fold"/>
</dbReference>
<evidence type="ECO:0000256" key="7">
    <source>
        <dbReference type="ARBA" id="ARBA00049568"/>
    </source>
</evidence>
<dbReference type="Proteomes" id="UP000681722">
    <property type="component" value="Unassembled WGS sequence"/>
</dbReference>
<dbReference type="GO" id="GO:0031902">
    <property type="term" value="C:late endosome membrane"/>
    <property type="evidence" value="ECO:0007669"/>
    <property type="project" value="UniProtKB-SubCell"/>
</dbReference>
<keyword evidence="8" id="KW-0812">Transmembrane</keyword>
<dbReference type="PANTHER" id="PTHR43798">
    <property type="entry name" value="MONOACYLGLYCEROL LIPASE"/>
    <property type="match status" value="1"/>
</dbReference>